<evidence type="ECO:0000313" key="15">
    <source>
        <dbReference type="Proteomes" id="UP000076552"/>
    </source>
</evidence>
<organism evidence="14 15">
    <name type="scientific">Colletotrichum tofieldiae</name>
    <dbReference type="NCBI Taxonomy" id="708197"/>
    <lineage>
        <taxon>Eukaryota</taxon>
        <taxon>Fungi</taxon>
        <taxon>Dikarya</taxon>
        <taxon>Ascomycota</taxon>
        <taxon>Pezizomycotina</taxon>
        <taxon>Sordariomycetes</taxon>
        <taxon>Hypocreomycetidae</taxon>
        <taxon>Glomerellales</taxon>
        <taxon>Glomerellaceae</taxon>
        <taxon>Colletotrichum</taxon>
        <taxon>Colletotrichum spaethianum species complex</taxon>
    </lineage>
</organism>
<gene>
    <name evidence="14" type="ORF">CT0861_07280</name>
</gene>
<evidence type="ECO:0000256" key="3">
    <source>
        <dbReference type="ARBA" id="ARBA00010617"/>
    </source>
</evidence>
<evidence type="ECO:0000256" key="7">
    <source>
        <dbReference type="ARBA" id="ARBA00022989"/>
    </source>
</evidence>
<protein>
    <submittedName>
        <fullName evidence="14">Cytochrome P450</fullName>
    </submittedName>
</protein>
<proteinExistence type="inferred from homology"/>
<dbReference type="EMBL" id="LFIV01000138">
    <property type="protein sequence ID" value="KZL67802.1"/>
    <property type="molecule type" value="Genomic_DNA"/>
</dbReference>
<dbReference type="GO" id="GO:0005506">
    <property type="term" value="F:iron ion binding"/>
    <property type="evidence" value="ECO:0007669"/>
    <property type="project" value="InterPro"/>
</dbReference>
<dbReference type="PRINTS" id="PR00463">
    <property type="entry name" value="EP450I"/>
</dbReference>
<evidence type="ECO:0000256" key="5">
    <source>
        <dbReference type="ARBA" id="ARBA00022692"/>
    </source>
</evidence>
<dbReference type="InterPro" id="IPR050121">
    <property type="entry name" value="Cytochrome_P450_monoxygenase"/>
</dbReference>
<sequence>MANFKLLQAHSLFFAVGTQLHVFVFRKGEWDTATTRLIRSFTLCILLLTTSFVRLAPEFFQTNIAAFKTATSLTLSLVIGIYTSLIVYRAAFHRLNCFNGPFLARLSNLWITSRVIKELHIYSEVQDLHRKYGDIVRIGPSELSINNPKAVALIHSNRSPCIKGPWYGVLHPMYSLQLVRDKQEHARRRKAWDRGFGSKALKDYEFRVADYTNQLLSQINAHKCKPFNIADWFNFYSFDVMGDLAFGKSFGMLKGGIKHYFMTSLHQDMQTIGMFSHMLWLFPIFKNTPILNANNKRFWKFVKSQVDDRIKNTPDRPDVFSWILEEYESIKKPTWQDKLNLYGDAYLIIIAGSDTTAASLTCLFFELAQKPEVHSRLREEIDSYFAQNEEPEHSSLSKLSYLQACIDETLRLHPPVPSGVQRMTPPEGMEIDGTFIPGNTIVQANEFIPERWTTRPKMARDPAAFVPFSMGKYSCVGKQLGLMEIRYCASQIIHRYDVALAPGQTARAFIEGKRDGFTLSLSELEVIFKPREVGSRLPR</sequence>
<evidence type="ECO:0000256" key="8">
    <source>
        <dbReference type="ARBA" id="ARBA00023002"/>
    </source>
</evidence>
<feature type="transmembrane region" description="Helical" evidence="13">
    <location>
        <begin position="6"/>
        <end position="25"/>
    </location>
</feature>
<accession>A0A166QDS0</accession>
<dbReference type="Pfam" id="PF00067">
    <property type="entry name" value="p450"/>
    <property type="match status" value="1"/>
</dbReference>
<dbReference type="STRING" id="708197.A0A166QDS0"/>
<keyword evidence="9 12" id="KW-0408">Iron</keyword>
<evidence type="ECO:0000256" key="4">
    <source>
        <dbReference type="ARBA" id="ARBA00022617"/>
    </source>
</evidence>
<dbReference type="PANTHER" id="PTHR24305:SF112">
    <property type="entry name" value="L-ORNITHINE-N5-MONOOXYGENASE (EUROFUNG)"/>
    <property type="match status" value="1"/>
</dbReference>
<keyword evidence="15" id="KW-1185">Reference proteome</keyword>
<reference evidence="14 15" key="1">
    <citation type="submission" date="2015-06" db="EMBL/GenBank/DDBJ databases">
        <title>Survival trade-offs in plant roots during colonization by closely related pathogenic and mutualistic fungi.</title>
        <authorList>
            <person name="Hacquard S."/>
            <person name="Kracher B."/>
            <person name="Hiruma K."/>
            <person name="Weinman A."/>
            <person name="Muench P."/>
            <person name="Garrido Oter R."/>
            <person name="Ver Loren van Themaat E."/>
            <person name="Dallerey J.-F."/>
            <person name="Damm U."/>
            <person name="Henrissat B."/>
            <person name="Lespinet O."/>
            <person name="Thon M."/>
            <person name="Kemen E."/>
            <person name="McHardy A.C."/>
            <person name="Schulze-Lefert P."/>
            <person name="O'Connell R.J."/>
        </authorList>
    </citation>
    <scope>NUCLEOTIDE SEQUENCE [LARGE SCALE GENOMIC DNA]</scope>
    <source>
        <strain evidence="14 15">0861</strain>
    </source>
</reference>
<dbReference type="GO" id="GO:0020037">
    <property type="term" value="F:heme binding"/>
    <property type="evidence" value="ECO:0007669"/>
    <property type="project" value="InterPro"/>
</dbReference>
<dbReference type="PANTHER" id="PTHR24305">
    <property type="entry name" value="CYTOCHROME P450"/>
    <property type="match status" value="1"/>
</dbReference>
<evidence type="ECO:0000256" key="12">
    <source>
        <dbReference type="PIRSR" id="PIRSR602401-1"/>
    </source>
</evidence>
<keyword evidence="7 13" id="KW-1133">Transmembrane helix</keyword>
<name>A0A166QDS0_9PEZI</name>
<evidence type="ECO:0000256" key="9">
    <source>
        <dbReference type="ARBA" id="ARBA00023004"/>
    </source>
</evidence>
<evidence type="ECO:0000256" key="11">
    <source>
        <dbReference type="ARBA" id="ARBA00023136"/>
    </source>
</evidence>
<dbReference type="Gene3D" id="1.10.630.10">
    <property type="entry name" value="Cytochrome P450"/>
    <property type="match status" value="1"/>
</dbReference>
<comment type="caution">
    <text evidence="14">The sequence shown here is derived from an EMBL/GenBank/DDBJ whole genome shotgun (WGS) entry which is preliminary data.</text>
</comment>
<keyword evidence="11 13" id="KW-0472">Membrane</keyword>
<keyword evidence="4 12" id="KW-0349">Heme</keyword>
<dbReference type="GO" id="GO:1902181">
    <property type="term" value="P:verruculogen biosynthetic process"/>
    <property type="evidence" value="ECO:0007669"/>
    <property type="project" value="UniProtKB-ARBA"/>
</dbReference>
<dbReference type="GO" id="GO:0004497">
    <property type="term" value="F:monooxygenase activity"/>
    <property type="evidence" value="ECO:0007669"/>
    <property type="project" value="UniProtKB-KW"/>
</dbReference>
<keyword evidence="5 13" id="KW-0812">Transmembrane</keyword>
<dbReference type="InterPro" id="IPR002401">
    <property type="entry name" value="Cyt_P450_E_grp-I"/>
</dbReference>
<keyword evidence="6 12" id="KW-0479">Metal-binding</keyword>
<dbReference type="InterPro" id="IPR001128">
    <property type="entry name" value="Cyt_P450"/>
</dbReference>
<feature type="transmembrane region" description="Helical" evidence="13">
    <location>
        <begin position="37"/>
        <end position="57"/>
    </location>
</feature>
<dbReference type="GO" id="GO:0016705">
    <property type="term" value="F:oxidoreductase activity, acting on paired donors, with incorporation or reduction of molecular oxygen"/>
    <property type="evidence" value="ECO:0007669"/>
    <property type="project" value="InterPro"/>
</dbReference>
<evidence type="ECO:0000256" key="6">
    <source>
        <dbReference type="ARBA" id="ARBA00022723"/>
    </source>
</evidence>
<evidence type="ECO:0000313" key="14">
    <source>
        <dbReference type="EMBL" id="KZL67802.1"/>
    </source>
</evidence>
<dbReference type="AlphaFoldDB" id="A0A166QDS0"/>
<feature type="binding site" description="axial binding residue" evidence="12">
    <location>
        <position position="475"/>
    </location>
    <ligand>
        <name>heme</name>
        <dbReference type="ChEBI" id="CHEBI:30413"/>
    </ligand>
    <ligandPart>
        <name>Fe</name>
        <dbReference type="ChEBI" id="CHEBI:18248"/>
    </ligandPart>
</feature>
<dbReference type="SUPFAM" id="SSF48264">
    <property type="entry name" value="Cytochrome P450"/>
    <property type="match status" value="1"/>
</dbReference>
<comment type="similarity">
    <text evidence="3">Belongs to the cytochrome P450 family.</text>
</comment>
<comment type="subcellular location">
    <subcellularLocation>
        <location evidence="2">Membrane</location>
    </subcellularLocation>
</comment>
<keyword evidence="10" id="KW-0503">Monooxygenase</keyword>
<dbReference type="FunFam" id="1.10.630.10:FF:000063">
    <property type="entry name" value="Cytochrome P450 monooxygenase"/>
    <property type="match status" value="1"/>
</dbReference>
<dbReference type="Proteomes" id="UP000076552">
    <property type="component" value="Unassembled WGS sequence"/>
</dbReference>
<evidence type="ECO:0000256" key="2">
    <source>
        <dbReference type="ARBA" id="ARBA00004370"/>
    </source>
</evidence>
<evidence type="ECO:0000256" key="1">
    <source>
        <dbReference type="ARBA" id="ARBA00001971"/>
    </source>
</evidence>
<dbReference type="InterPro" id="IPR036396">
    <property type="entry name" value="Cyt_P450_sf"/>
</dbReference>
<evidence type="ECO:0000256" key="13">
    <source>
        <dbReference type="SAM" id="Phobius"/>
    </source>
</evidence>
<dbReference type="PRINTS" id="PR00385">
    <property type="entry name" value="P450"/>
</dbReference>
<keyword evidence="8" id="KW-0560">Oxidoreductase</keyword>
<dbReference type="GO" id="GO:0016020">
    <property type="term" value="C:membrane"/>
    <property type="evidence" value="ECO:0007669"/>
    <property type="project" value="UniProtKB-SubCell"/>
</dbReference>
<dbReference type="CDD" id="cd11061">
    <property type="entry name" value="CYP67-like"/>
    <property type="match status" value="1"/>
</dbReference>
<feature type="transmembrane region" description="Helical" evidence="13">
    <location>
        <begin position="69"/>
        <end position="88"/>
    </location>
</feature>
<evidence type="ECO:0000256" key="10">
    <source>
        <dbReference type="ARBA" id="ARBA00023033"/>
    </source>
</evidence>
<comment type="cofactor">
    <cofactor evidence="1 12">
        <name>heme</name>
        <dbReference type="ChEBI" id="CHEBI:30413"/>
    </cofactor>
</comment>